<dbReference type="Gene3D" id="3.40.30.10">
    <property type="entry name" value="Glutaredoxin"/>
    <property type="match status" value="1"/>
</dbReference>
<name>A0A7J4J0H8_9ARCH</name>
<evidence type="ECO:0000256" key="4">
    <source>
        <dbReference type="ARBA" id="ARBA00023284"/>
    </source>
</evidence>
<keyword evidence="1" id="KW-0813">Transport</keyword>
<feature type="site" description="Contributes to redox potential value" evidence="5">
    <location>
        <position position="29"/>
    </location>
</feature>
<proteinExistence type="predicted"/>
<dbReference type="InterPro" id="IPR013766">
    <property type="entry name" value="Thioredoxin_domain"/>
</dbReference>
<keyword evidence="4 6" id="KW-0676">Redox-active center</keyword>
<evidence type="ECO:0000256" key="2">
    <source>
        <dbReference type="ARBA" id="ARBA00022982"/>
    </source>
</evidence>
<feature type="site" description="Deprotonates C-terminal active site Cys" evidence="5">
    <location>
        <position position="22"/>
    </location>
</feature>
<dbReference type="AlphaFoldDB" id="A0A7J4J0H8"/>
<evidence type="ECO:0000259" key="7">
    <source>
        <dbReference type="PROSITE" id="PS51352"/>
    </source>
</evidence>
<gene>
    <name evidence="8" type="primary">trxA</name>
    <name evidence="8" type="ORF">HA254_04410</name>
</gene>
<dbReference type="GO" id="GO:0005737">
    <property type="term" value="C:cytoplasm"/>
    <property type="evidence" value="ECO:0007669"/>
    <property type="project" value="TreeGrafter"/>
</dbReference>
<dbReference type="EMBL" id="DUGC01000067">
    <property type="protein sequence ID" value="HIH09885.1"/>
    <property type="molecule type" value="Genomic_DNA"/>
</dbReference>
<dbReference type="FunFam" id="3.40.30.10:FF:000001">
    <property type="entry name" value="Thioredoxin"/>
    <property type="match status" value="1"/>
</dbReference>
<evidence type="ECO:0000256" key="3">
    <source>
        <dbReference type="ARBA" id="ARBA00023157"/>
    </source>
</evidence>
<evidence type="ECO:0000313" key="8">
    <source>
        <dbReference type="EMBL" id="HIH09885.1"/>
    </source>
</evidence>
<organism evidence="8 9">
    <name type="scientific">Candidatus Iainarchaeum sp</name>
    <dbReference type="NCBI Taxonomy" id="3101447"/>
    <lineage>
        <taxon>Archaea</taxon>
        <taxon>Candidatus Iainarchaeota</taxon>
        <taxon>Candidatus Iainarchaeia</taxon>
        <taxon>Candidatus Iainarchaeales</taxon>
        <taxon>Candidatus Iainarchaeaceae</taxon>
        <taxon>Candidatus Iainarchaeum</taxon>
    </lineage>
</organism>
<keyword evidence="2" id="KW-0249">Electron transport</keyword>
<feature type="domain" description="Thioredoxin" evidence="7">
    <location>
        <begin position="1"/>
        <end position="103"/>
    </location>
</feature>
<dbReference type="SUPFAM" id="SSF52833">
    <property type="entry name" value="Thioredoxin-like"/>
    <property type="match status" value="1"/>
</dbReference>
<dbReference type="GO" id="GO:0015035">
    <property type="term" value="F:protein-disulfide reductase activity"/>
    <property type="evidence" value="ECO:0007669"/>
    <property type="project" value="InterPro"/>
</dbReference>
<evidence type="ECO:0000256" key="5">
    <source>
        <dbReference type="PIRSR" id="PIRSR000077-1"/>
    </source>
</evidence>
<dbReference type="PRINTS" id="PR00421">
    <property type="entry name" value="THIOREDOXIN"/>
</dbReference>
<feature type="active site" description="Nucleophile" evidence="5">
    <location>
        <position position="31"/>
    </location>
</feature>
<dbReference type="PANTHER" id="PTHR45663:SF11">
    <property type="entry name" value="GEO12009P1"/>
    <property type="match status" value="1"/>
</dbReference>
<feature type="active site" description="Nucleophile" evidence="5">
    <location>
        <position position="28"/>
    </location>
</feature>
<sequence length="103" mass="11563">MKELSDAEFEQFIKSKKAVIVDFWAPWCGPCKAAAPVFEELSKDFSGRLEFAKLNIDENPQAPEKYGVVSIPAFLIFRNGELSGELHGAMPKALFNEQIEENL</sequence>
<protein>
    <submittedName>
        <fullName evidence="8">Thioredoxin</fullName>
    </submittedName>
</protein>
<dbReference type="Proteomes" id="UP000565078">
    <property type="component" value="Unassembled WGS sequence"/>
</dbReference>
<comment type="caution">
    <text evidence="8">The sequence shown here is derived from an EMBL/GenBank/DDBJ whole genome shotgun (WGS) entry which is preliminary data.</text>
</comment>
<dbReference type="InterPro" id="IPR005746">
    <property type="entry name" value="Thioredoxin"/>
</dbReference>
<reference evidence="9" key="1">
    <citation type="journal article" date="2020" name="bioRxiv">
        <title>A rank-normalized archaeal taxonomy based on genome phylogeny resolves widespread incomplete and uneven classifications.</title>
        <authorList>
            <person name="Rinke C."/>
            <person name="Chuvochina M."/>
            <person name="Mussig A.J."/>
            <person name="Chaumeil P.-A."/>
            <person name="Waite D.W."/>
            <person name="Whitman W.B."/>
            <person name="Parks D.H."/>
            <person name="Hugenholtz P."/>
        </authorList>
    </citation>
    <scope>NUCLEOTIDE SEQUENCE [LARGE SCALE GENOMIC DNA]</scope>
</reference>
<dbReference type="PANTHER" id="PTHR45663">
    <property type="entry name" value="GEO12009P1"/>
    <property type="match status" value="1"/>
</dbReference>
<dbReference type="PIRSF" id="PIRSF000077">
    <property type="entry name" value="Thioredoxin"/>
    <property type="match status" value="1"/>
</dbReference>
<feature type="disulfide bond" description="Redox-active" evidence="6">
    <location>
        <begin position="28"/>
        <end position="31"/>
    </location>
</feature>
<dbReference type="Pfam" id="PF00085">
    <property type="entry name" value="Thioredoxin"/>
    <property type="match status" value="1"/>
</dbReference>
<evidence type="ECO:0000256" key="6">
    <source>
        <dbReference type="PIRSR" id="PIRSR000077-4"/>
    </source>
</evidence>
<accession>A0A7J4J0H8</accession>
<dbReference type="PROSITE" id="PS51352">
    <property type="entry name" value="THIOREDOXIN_2"/>
    <property type="match status" value="1"/>
</dbReference>
<dbReference type="InterPro" id="IPR036249">
    <property type="entry name" value="Thioredoxin-like_sf"/>
</dbReference>
<dbReference type="NCBIfam" id="TIGR01068">
    <property type="entry name" value="thioredoxin"/>
    <property type="match status" value="1"/>
</dbReference>
<evidence type="ECO:0000256" key="1">
    <source>
        <dbReference type="ARBA" id="ARBA00022448"/>
    </source>
</evidence>
<keyword evidence="3 6" id="KW-1015">Disulfide bond</keyword>
<feature type="site" description="Contributes to redox potential value" evidence="5">
    <location>
        <position position="30"/>
    </location>
</feature>
<dbReference type="CDD" id="cd02947">
    <property type="entry name" value="TRX_family"/>
    <property type="match status" value="1"/>
</dbReference>
<evidence type="ECO:0000313" key="9">
    <source>
        <dbReference type="Proteomes" id="UP000565078"/>
    </source>
</evidence>